<gene>
    <name evidence="6" type="ORF">ACFQHW_07180</name>
</gene>
<dbReference type="EMBL" id="JBHSSM010000017">
    <property type="protein sequence ID" value="MFC6315340.1"/>
    <property type="molecule type" value="Genomic_DNA"/>
</dbReference>
<name>A0ABW1UR44_9LACO</name>
<dbReference type="PROSITE" id="PS51464">
    <property type="entry name" value="SIS"/>
    <property type="match status" value="1"/>
</dbReference>
<feature type="domain" description="SIS" evidence="5">
    <location>
        <begin position="131"/>
        <end position="272"/>
    </location>
</feature>
<dbReference type="PANTHER" id="PTHR30514:SF10">
    <property type="entry name" value="MURR_RPIR FAMILY TRANSCRIPTIONAL REGULATOR"/>
    <property type="match status" value="1"/>
</dbReference>
<accession>A0ABW1UR44</accession>
<comment type="caution">
    <text evidence="6">The sequence shown here is derived from an EMBL/GenBank/DDBJ whole genome shotgun (WGS) entry which is preliminary data.</text>
</comment>
<protein>
    <submittedName>
        <fullName evidence="6">MurR/RpiR family transcriptional regulator</fullName>
    </submittedName>
</protein>
<dbReference type="InterPro" id="IPR000281">
    <property type="entry name" value="HTH_RpiR"/>
</dbReference>
<dbReference type="SUPFAM" id="SSF53697">
    <property type="entry name" value="SIS domain"/>
    <property type="match status" value="1"/>
</dbReference>
<sequence length="301" mass="33623">MDVLKMIAQSDKLMSASERKVADFILHNPQQAVTMTIDQIASEVRVSTTTVNRFYKVLNVKSFSEFKIMLSSAVASSALKGKNTSEIDDIFYKDLEKSDSIDGIADKLMNNTLKAYQGTIARLESSVAENVCKTMFEANEVFIFGVGASALSAENMVQKWNRIGKRLQYSPDLNMLLTQMVTAKKPALLFLISDSGESPDLIYAAKYAKSHGIQIATLTGPSNNSLSKIGDYQLQTALTFEGEYRIAATISLSAQFFLINIIFYRYVNLFEYDSVQMLEQTHDSLSKFKKSIRIIEDKNGK</sequence>
<evidence type="ECO:0000256" key="3">
    <source>
        <dbReference type="ARBA" id="ARBA00023163"/>
    </source>
</evidence>
<evidence type="ECO:0000256" key="2">
    <source>
        <dbReference type="ARBA" id="ARBA00023125"/>
    </source>
</evidence>
<organism evidence="6 7">
    <name type="scientific">Lapidilactobacillus achengensis</name>
    <dbReference type="NCBI Taxonomy" id="2486000"/>
    <lineage>
        <taxon>Bacteria</taxon>
        <taxon>Bacillati</taxon>
        <taxon>Bacillota</taxon>
        <taxon>Bacilli</taxon>
        <taxon>Lactobacillales</taxon>
        <taxon>Lactobacillaceae</taxon>
        <taxon>Lapidilactobacillus</taxon>
    </lineage>
</organism>
<evidence type="ECO:0000256" key="1">
    <source>
        <dbReference type="ARBA" id="ARBA00023015"/>
    </source>
</evidence>
<dbReference type="InterPro" id="IPR001347">
    <property type="entry name" value="SIS_dom"/>
</dbReference>
<evidence type="ECO:0000313" key="7">
    <source>
        <dbReference type="Proteomes" id="UP001596310"/>
    </source>
</evidence>
<dbReference type="Proteomes" id="UP001596310">
    <property type="component" value="Unassembled WGS sequence"/>
</dbReference>
<evidence type="ECO:0000259" key="5">
    <source>
        <dbReference type="PROSITE" id="PS51464"/>
    </source>
</evidence>
<dbReference type="PANTHER" id="PTHR30514">
    <property type="entry name" value="GLUCOKINASE"/>
    <property type="match status" value="1"/>
</dbReference>
<dbReference type="Pfam" id="PF01380">
    <property type="entry name" value="SIS"/>
    <property type="match status" value="1"/>
</dbReference>
<evidence type="ECO:0000259" key="4">
    <source>
        <dbReference type="PROSITE" id="PS51071"/>
    </source>
</evidence>
<dbReference type="PROSITE" id="PS51071">
    <property type="entry name" value="HTH_RPIR"/>
    <property type="match status" value="1"/>
</dbReference>
<evidence type="ECO:0000313" key="6">
    <source>
        <dbReference type="EMBL" id="MFC6315340.1"/>
    </source>
</evidence>
<keyword evidence="2" id="KW-0238">DNA-binding</keyword>
<dbReference type="InterPro" id="IPR046348">
    <property type="entry name" value="SIS_dom_sf"/>
</dbReference>
<dbReference type="InterPro" id="IPR009057">
    <property type="entry name" value="Homeodomain-like_sf"/>
</dbReference>
<reference evidence="7" key="1">
    <citation type="journal article" date="2019" name="Int. J. Syst. Evol. Microbiol.">
        <title>The Global Catalogue of Microorganisms (GCM) 10K type strain sequencing project: providing services to taxonomists for standard genome sequencing and annotation.</title>
        <authorList>
            <consortium name="The Broad Institute Genomics Platform"/>
            <consortium name="The Broad Institute Genome Sequencing Center for Infectious Disease"/>
            <person name="Wu L."/>
            <person name="Ma J."/>
        </authorList>
    </citation>
    <scope>NUCLEOTIDE SEQUENCE [LARGE SCALE GENOMIC DNA]</scope>
    <source>
        <strain evidence="7">CCM 8897</strain>
    </source>
</reference>
<dbReference type="CDD" id="cd05013">
    <property type="entry name" value="SIS_RpiR"/>
    <property type="match status" value="1"/>
</dbReference>
<keyword evidence="1" id="KW-0805">Transcription regulation</keyword>
<dbReference type="InterPro" id="IPR036388">
    <property type="entry name" value="WH-like_DNA-bd_sf"/>
</dbReference>
<dbReference type="Pfam" id="PF01418">
    <property type="entry name" value="HTH_6"/>
    <property type="match status" value="1"/>
</dbReference>
<dbReference type="SUPFAM" id="SSF46689">
    <property type="entry name" value="Homeodomain-like"/>
    <property type="match status" value="1"/>
</dbReference>
<dbReference type="RefSeq" id="WP_125597513.1">
    <property type="nucleotide sequence ID" value="NZ_JBHSSM010000017.1"/>
</dbReference>
<proteinExistence type="predicted"/>
<dbReference type="InterPro" id="IPR047640">
    <property type="entry name" value="RpiR-like"/>
</dbReference>
<keyword evidence="3" id="KW-0804">Transcription</keyword>
<dbReference type="InterPro" id="IPR035472">
    <property type="entry name" value="RpiR-like_SIS"/>
</dbReference>
<keyword evidence="7" id="KW-1185">Reference proteome</keyword>
<dbReference type="Gene3D" id="1.10.10.10">
    <property type="entry name" value="Winged helix-like DNA-binding domain superfamily/Winged helix DNA-binding domain"/>
    <property type="match status" value="1"/>
</dbReference>
<feature type="domain" description="HTH rpiR-type" evidence="4">
    <location>
        <begin position="1"/>
        <end position="77"/>
    </location>
</feature>
<dbReference type="Gene3D" id="3.40.50.10490">
    <property type="entry name" value="Glucose-6-phosphate isomerase like protein, domain 1"/>
    <property type="match status" value="1"/>
</dbReference>